<feature type="domain" description="Kringle" evidence="5">
    <location>
        <begin position="246"/>
        <end position="335"/>
    </location>
</feature>
<evidence type="ECO:0000259" key="5">
    <source>
        <dbReference type="PROSITE" id="PS50070"/>
    </source>
</evidence>
<keyword evidence="4" id="KW-0472">Membrane</keyword>
<reference evidence="6 7" key="1">
    <citation type="journal article" date="2015" name="Genome Biol. Evol.">
        <title>Comparative Genomics of a Bacterivorous Green Alga Reveals Evolutionary Causalities and Consequences of Phago-Mixotrophic Mode of Nutrition.</title>
        <authorList>
            <person name="Burns J.A."/>
            <person name="Paasch A."/>
            <person name="Narechania A."/>
            <person name="Kim E."/>
        </authorList>
    </citation>
    <scope>NUCLEOTIDE SEQUENCE [LARGE SCALE GENOMIC DNA]</scope>
    <source>
        <strain evidence="6 7">PLY_AMNH</strain>
    </source>
</reference>
<dbReference type="PROSITE" id="PS50070">
    <property type="entry name" value="KRINGLE_2"/>
    <property type="match status" value="1"/>
</dbReference>
<evidence type="ECO:0000313" key="6">
    <source>
        <dbReference type="EMBL" id="KAK3273000.1"/>
    </source>
</evidence>
<sequence length="582" mass="64967">MTNNYASFHFAADSVYTVDEMYNRASNSGSHQLLPTVPGGLHVNNIHVPWGEELCITPDDIVHWETPIDECAVQVCSLFDPIRGIESTCVLEPCKISNVTVEYDIVNGGVSTWPEGYVNRFSYNTMLFMNYQRHGDDIPAGGSTTVRVDFRFDETDAADVYQGQLPEYGNHWPDLTCGETIMGLWFDIRGSNVFEGNISLRYCSWPDALCTPPPAPPFPPMPPPYPHPPPPPSPPWSYYCYYGGDNGTSYSGFMDTTEKGNKCIWWNRKPAIGPDLEYYILYPWLSDEQNLYYCRNPDGPDEVGGTAEKPWCYVDFDPGYGRAAPRWEYCNVELCTSLLLLRACHPPQSPPHHPPPRHPHLPHPHLIHRSAIFSHYPSSPCHLHLPSTLPQPPVPHASPASPLPATPPYFAYNFEDTVTPPDDDDSGWVYYVFLIMAGCGTLFVFILVVMFISSHLQSVCVKWPSKVVPKEEAQTAPKVKFDEFTGLSRLENPPSPEAKPKEAKEDPFAHTSHLATLQAVSRNKIKPAPETSSQKVNLPAAIPKEDEDDAPVEKAKSKDSADIVVQSATPSPPDSDETRVRI</sequence>
<dbReference type="Pfam" id="PF00051">
    <property type="entry name" value="Kringle"/>
    <property type="match status" value="1"/>
</dbReference>
<keyword evidence="4" id="KW-1133">Transmembrane helix</keyword>
<feature type="region of interest" description="Disordered" evidence="3">
    <location>
        <begin position="484"/>
        <end position="582"/>
    </location>
</feature>
<feature type="compositionally biased region" description="Basic and acidic residues" evidence="3">
    <location>
        <begin position="551"/>
        <end position="561"/>
    </location>
</feature>
<keyword evidence="1" id="KW-0420">Kringle</keyword>
<dbReference type="EMBL" id="LGRX02008682">
    <property type="protein sequence ID" value="KAK3273000.1"/>
    <property type="molecule type" value="Genomic_DNA"/>
</dbReference>
<dbReference type="InterPro" id="IPR038178">
    <property type="entry name" value="Kringle_sf"/>
</dbReference>
<dbReference type="InterPro" id="IPR000001">
    <property type="entry name" value="Kringle"/>
</dbReference>
<evidence type="ECO:0000256" key="2">
    <source>
        <dbReference type="ARBA" id="ARBA00023157"/>
    </source>
</evidence>
<dbReference type="Gene3D" id="2.40.20.10">
    <property type="entry name" value="Plasminogen Kringle 4"/>
    <property type="match status" value="1"/>
</dbReference>
<evidence type="ECO:0000313" key="7">
    <source>
        <dbReference type="Proteomes" id="UP001190700"/>
    </source>
</evidence>
<accession>A0AAE0G7Z8</accession>
<keyword evidence="4" id="KW-0812">Transmembrane</keyword>
<evidence type="ECO:0000256" key="1">
    <source>
        <dbReference type="ARBA" id="ARBA00022572"/>
    </source>
</evidence>
<dbReference type="SMART" id="SM00130">
    <property type="entry name" value="KR"/>
    <property type="match status" value="1"/>
</dbReference>
<keyword evidence="7" id="KW-1185">Reference proteome</keyword>
<protein>
    <recommendedName>
        <fullName evidence="5">Kringle domain-containing protein</fullName>
    </recommendedName>
</protein>
<dbReference type="SUPFAM" id="SSF57440">
    <property type="entry name" value="Kringle-like"/>
    <property type="match status" value="1"/>
</dbReference>
<feature type="compositionally biased region" description="Basic and acidic residues" evidence="3">
    <location>
        <begin position="498"/>
        <end position="508"/>
    </location>
</feature>
<dbReference type="AlphaFoldDB" id="A0AAE0G7Z8"/>
<dbReference type="InterPro" id="IPR013806">
    <property type="entry name" value="Kringle-like"/>
</dbReference>
<feature type="transmembrane region" description="Helical" evidence="4">
    <location>
        <begin position="428"/>
        <end position="452"/>
    </location>
</feature>
<gene>
    <name evidence="6" type="ORF">CYMTET_18739</name>
</gene>
<evidence type="ECO:0000256" key="4">
    <source>
        <dbReference type="SAM" id="Phobius"/>
    </source>
</evidence>
<name>A0AAE0G7Z8_9CHLO</name>
<organism evidence="6 7">
    <name type="scientific">Cymbomonas tetramitiformis</name>
    <dbReference type="NCBI Taxonomy" id="36881"/>
    <lineage>
        <taxon>Eukaryota</taxon>
        <taxon>Viridiplantae</taxon>
        <taxon>Chlorophyta</taxon>
        <taxon>Pyramimonadophyceae</taxon>
        <taxon>Pyramimonadales</taxon>
        <taxon>Pyramimonadaceae</taxon>
        <taxon>Cymbomonas</taxon>
    </lineage>
</organism>
<keyword evidence="2" id="KW-1015">Disulfide bond</keyword>
<dbReference type="Proteomes" id="UP001190700">
    <property type="component" value="Unassembled WGS sequence"/>
</dbReference>
<proteinExistence type="predicted"/>
<comment type="caution">
    <text evidence="6">The sequence shown here is derived from an EMBL/GenBank/DDBJ whole genome shotgun (WGS) entry which is preliminary data.</text>
</comment>
<evidence type="ECO:0000256" key="3">
    <source>
        <dbReference type="SAM" id="MobiDB-lite"/>
    </source>
</evidence>